<name>A0A1B7VZN8_APHFL</name>
<dbReference type="SMART" id="SM00240">
    <property type="entry name" value="FHA"/>
    <property type="match status" value="1"/>
</dbReference>
<evidence type="ECO:0000256" key="1">
    <source>
        <dbReference type="ARBA" id="ARBA00012513"/>
    </source>
</evidence>
<comment type="catalytic activity">
    <reaction evidence="5">
        <text>L-seryl-[protein] + ATP = O-phospho-L-seryl-[protein] + ADP + H(+)</text>
        <dbReference type="Rhea" id="RHEA:17989"/>
        <dbReference type="Rhea" id="RHEA-COMP:9863"/>
        <dbReference type="Rhea" id="RHEA-COMP:11604"/>
        <dbReference type="ChEBI" id="CHEBI:15378"/>
        <dbReference type="ChEBI" id="CHEBI:29999"/>
        <dbReference type="ChEBI" id="CHEBI:30616"/>
        <dbReference type="ChEBI" id="CHEBI:83421"/>
        <dbReference type="ChEBI" id="CHEBI:456216"/>
        <dbReference type="EC" id="2.7.11.1"/>
    </reaction>
</comment>
<dbReference type="PROSITE" id="PS50006">
    <property type="entry name" value="FHA_DOMAIN"/>
    <property type="match status" value="1"/>
</dbReference>
<protein>
    <recommendedName>
        <fullName evidence="1">non-specific serine/threonine protein kinase</fullName>
        <ecNumber evidence="1">2.7.11.1</ecNumber>
    </recommendedName>
</protein>
<evidence type="ECO:0000313" key="9">
    <source>
        <dbReference type="Proteomes" id="UP000092382"/>
    </source>
</evidence>
<dbReference type="GO" id="GO:0005524">
    <property type="term" value="F:ATP binding"/>
    <property type="evidence" value="ECO:0007669"/>
    <property type="project" value="InterPro"/>
</dbReference>
<dbReference type="Pfam" id="PF00498">
    <property type="entry name" value="FHA"/>
    <property type="match status" value="1"/>
</dbReference>
<comment type="catalytic activity">
    <reaction evidence="4">
        <text>L-threonyl-[protein] + ATP = O-phospho-L-threonyl-[protein] + ADP + H(+)</text>
        <dbReference type="Rhea" id="RHEA:46608"/>
        <dbReference type="Rhea" id="RHEA-COMP:11060"/>
        <dbReference type="Rhea" id="RHEA-COMP:11605"/>
        <dbReference type="ChEBI" id="CHEBI:15378"/>
        <dbReference type="ChEBI" id="CHEBI:30013"/>
        <dbReference type="ChEBI" id="CHEBI:30616"/>
        <dbReference type="ChEBI" id="CHEBI:61977"/>
        <dbReference type="ChEBI" id="CHEBI:456216"/>
        <dbReference type="EC" id="2.7.11.1"/>
    </reaction>
</comment>
<dbReference type="GO" id="GO:0004674">
    <property type="term" value="F:protein serine/threonine kinase activity"/>
    <property type="evidence" value="ECO:0007669"/>
    <property type="project" value="UniProtKB-KW"/>
</dbReference>
<dbReference type="InterPro" id="IPR011009">
    <property type="entry name" value="Kinase-like_dom_sf"/>
</dbReference>
<reference evidence="8 9" key="1">
    <citation type="submission" date="2015-09" db="EMBL/GenBank/DDBJ databases">
        <title>Whole genome shotgun sequence assembly of Aphanizomenon flos-aquae UKL13.</title>
        <authorList>
            <person name="Driscoll C."/>
        </authorList>
    </citation>
    <scope>NUCLEOTIDE SEQUENCE [LARGE SCALE GENOMIC DNA]</scope>
    <source>
        <strain evidence="8">MDT13</strain>
    </source>
</reference>
<feature type="domain" description="FHA" evidence="6">
    <location>
        <begin position="27"/>
        <end position="79"/>
    </location>
</feature>
<dbReference type="PANTHER" id="PTHR44167">
    <property type="entry name" value="OVARIAN-SPECIFIC SERINE/THREONINE-PROTEIN KINASE LOK-RELATED"/>
    <property type="match status" value="1"/>
</dbReference>
<dbReference type="SMART" id="SM00220">
    <property type="entry name" value="S_TKc"/>
    <property type="match status" value="1"/>
</dbReference>
<dbReference type="InterPro" id="IPR000253">
    <property type="entry name" value="FHA_dom"/>
</dbReference>
<accession>A0A1B7VZN8</accession>
<dbReference type="InterPro" id="IPR008984">
    <property type="entry name" value="SMAD_FHA_dom_sf"/>
</dbReference>
<keyword evidence="3 8" id="KW-0808">Transferase</keyword>
<dbReference type="AlphaFoldDB" id="A0A1B7VZN8"/>
<dbReference type="Pfam" id="PF00069">
    <property type="entry name" value="Pkinase"/>
    <property type="match status" value="1"/>
</dbReference>
<dbReference type="Gene3D" id="2.60.200.20">
    <property type="match status" value="1"/>
</dbReference>
<evidence type="ECO:0000256" key="5">
    <source>
        <dbReference type="ARBA" id="ARBA00048679"/>
    </source>
</evidence>
<dbReference type="PATRIC" id="fig|1710894.3.peg.2031"/>
<evidence type="ECO:0000256" key="3">
    <source>
        <dbReference type="ARBA" id="ARBA00022777"/>
    </source>
</evidence>
<comment type="caution">
    <text evidence="8">The sequence shown here is derived from an EMBL/GenBank/DDBJ whole genome shotgun (WGS) entry which is preliminary data.</text>
</comment>
<dbReference type="Proteomes" id="UP000092382">
    <property type="component" value="Unassembled WGS sequence"/>
</dbReference>
<dbReference type="Gene3D" id="1.10.510.10">
    <property type="entry name" value="Transferase(Phosphotransferase) domain 1"/>
    <property type="match status" value="1"/>
</dbReference>
<dbReference type="SUPFAM" id="SSF49879">
    <property type="entry name" value="SMAD/FHA domain"/>
    <property type="match status" value="1"/>
</dbReference>
<dbReference type="Gene3D" id="3.30.200.20">
    <property type="entry name" value="Phosphorylase Kinase, domain 1"/>
    <property type="match status" value="1"/>
</dbReference>
<organism evidence="8 9">
    <name type="scientific">Aphanizomenon flos-aquae LD13</name>
    <dbReference type="NCBI Taxonomy" id="1710894"/>
    <lineage>
        <taxon>Bacteria</taxon>
        <taxon>Bacillati</taxon>
        <taxon>Cyanobacteriota</taxon>
        <taxon>Cyanophyceae</taxon>
        <taxon>Nostocales</taxon>
        <taxon>Aphanizomenonaceae</taxon>
        <taxon>Aphanizomenon</taxon>
    </lineage>
</organism>
<evidence type="ECO:0000259" key="7">
    <source>
        <dbReference type="PROSITE" id="PS50011"/>
    </source>
</evidence>
<dbReference type="PROSITE" id="PS50011">
    <property type="entry name" value="PROTEIN_KINASE_DOM"/>
    <property type="match status" value="1"/>
</dbReference>
<feature type="domain" description="Protein kinase" evidence="7">
    <location>
        <begin position="165"/>
        <end position="447"/>
    </location>
</feature>
<dbReference type="EMBL" id="LJOY01000011">
    <property type="protein sequence ID" value="OBQ26483.1"/>
    <property type="molecule type" value="Genomic_DNA"/>
</dbReference>
<dbReference type="SUPFAM" id="SSF56112">
    <property type="entry name" value="Protein kinase-like (PK-like)"/>
    <property type="match status" value="1"/>
</dbReference>
<dbReference type="STRING" id="1803587.GCA_001593825_02949"/>
<dbReference type="EC" id="2.7.11.1" evidence="1"/>
<gene>
    <name evidence="8" type="ORF">AN481_05195</name>
</gene>
<keyword evidence="2 8" id="KW-0723">Serine/threonine-protein kinase</keyword>
<evidence type="ECO:0000313" key="8">
    <source>
        <dbReference type="EMBL" id="OBQ26483.1"/>
    </source>
</evidence>
<dbReference type="PANTHER" id="PTHR44167:SF24">
    <property type="entry name" value="SERINE_THREONINE-PROTEIN KINASE CHK2"/>
    <property type="match status" value="1"/>
</dbReference>
<dbReference type="CDD" id="cd14014">
    <property type="entry name" value="STKc_PknB_like"/>
    <property type="match status" value="1"/>
</dbReference>
<evidence type="ECO:0000259" key="6">
    <source>
        <dbReference type="PROSITE" id="PS50006"/>
    </source>
</evidence>
<dbReference type="InterPro" id="IPR000719">
    <property type="entry name" value="Prot_kinase_dom"/>
</dbReference>
<evidence type="ECO:0000256" key="2">
    <source>
        <dbReference type="ARBA" id="ARBA00022527"/>
    </source>
</evidence>
<proteinExistence type="predicted"/>
<sequence>MSSKITLTITQGKLSGQQYVFASRSTCIVGRNDDCNLQIADKVDMTISRYHCLLDINPPDIRVRDLGSLNGTFVNGKKIGQRQKEQPAKEALKLNFPEYNLQDGDEIKLGDIFFKIGVQVETELNKTPDLIVEKENDQPTFSTIAKKLLDLAQSGNISLQSISGYNLTKSLGKSGFAEVFLAKHTENNDLIALRIMLPAVTDQIQRVEMFLGATENIKMLQHPNIIQLLDYGFVENIFFFKMEYFSADNLWDFMQKLGWRLPIDVALDITLQILDVLIYAHEIELSSIKSIDGKITKGKGLFHQDLKPNDIFISKINDKIVVKIGDYGLYKAFDLAGLSGQTLTGTKIGTPAFMPRQQVLDFQNQSPEIDVWATAACLYNMLTGYFPRNFTGDPWLSVLQNNPVPILQRNNNIPENLAKVIDLALTEKPQIYFQTAAEFKQALLECM</sequence>
<keyword evidence="3 8" id="KW-0418">Kinase</keyword>
<evidence type="ECO:0000256" key="4">
    <source>
        <dbReference type="ARBA" id="ARBA00047899"/>
    </source>
</evidence>